<dbReference type="Gene3D" id="3.30.70.260">
    <property type="match status" value="1"/>
</dbReference>
<keyword evidence="4 11" id="KW-0312">Gluconeogenesis</keyword>
<evidence type="ECO:0000256" key="6">
    <source>
        <dbReference type="ARBA" id="ARBA00022723"/>
    </source>
</evidence>
<comment type="caution">
    <text evidence="14">The sequence shown here is derived from an EMBL/GenBank/DDBJ whole genome shotgun (WGS) entry which is preliminary data.</text>
</comment>
<dbReference type="Proteomes" id="UP000294682">
    <property type="component" value="Unassembled WGS sequence"/>
</dbReference>
<evidence type="ECO:0000256" key="1">
    <source>
        <dbReference type="ARBA" id="ARBA00001966"/>
    </source>
</evidence>
<dbReference type="PIRSF" id="PIRSF036692">
    <property type="entry name" value="SDH_B"/>
    <property type="match status" value="1"/>
</dbReference>
<sequence length="226" mass="24423">MGDYGVFDIIGPVMVGPSSSHTAGAARLGEMARSLCGGKISEVTFELHGSFAQTYQGHGTDKALLAGIIGLRPADERLPRSFELADQLGLRYRFVPADLGSVHPNTVRFLIVTEAGEHYSITGSSVGGGNVVITDINGIPVSFTGESPIIVTRHKDTPGVISNITALLYNERVNIGNMRVNRHKTSGTADMYLELDKEIDPSVLEKIRALPDMENVLELRCQPDEF</sequence>
<reference evidence="14 15" key="1">
    <citation type="submission" date="2019-03" db="EMBL/GenBank/DDBJ databases">
        <title>Genomic Encyclopedia of Type Strains, Phase IV (KMG-IV): sequencing the most valuable type-strain genomes for metagenomic binning, comparative biology and taxonomic classification.</title>
        <authorList>
            <person name="Goeker M."/>
        </authorList>
    </citation>
    <scope>NUCLEOTIDE SEQUENCE [LARGE SCALE GENOMIC DNA]</scope>
    <source>
        <strain evidence="14 15">DSM 100433</strain>
    </source>
</reference>
<dbReference type="SUPFAM" id="SSF55021">
    <property type="entry name" value="ACT-like"/>
    <property type="match status" value="1"/>
</dbReference>
<keyword evidence="9 11" id="KW-0456">Lyase</keyword>
<dbReference type="InterPro" id="IPR002912">
    <property type="entry name" value="ACT_dom"/>
</dbReference>
<keyword evidence="15" id="KW-1185">Reference proteome</keyword>
<keyword evidence="8 11" id="KW-0411">Iron-sulfur</keyword>
<evidence type="ECO:0000313" key="15">
    <source>
        <dbReference type="Proteomes" id="UP000294682"/>
    </source>
</evidence>
<dbReference type="PANTHER" id="PTHR30182">
    <property type="entry name" value="L-SERINE DEHYDRATASE"/>
    <property type="match status" value="1"/>
</dbReference>
<evidence type="ECO:0000256" key="11">
    <source>
        <dbReference type="PIRNR" id="PIRNR036692"/>
    </source>
</evidence>
<dbReference type="CDD" id="cd04903">
    <property type="entry name" value="ACT_LSD"/>
    <property type="match status" value="1"/>
</dbReference>
<evidence type="ECO:0000256" key="5">
    <source>
        <dbReference type="ARBA" id="ARBA00022485"/>
    </source>
</evidence>
<evidence type="ECO:0000256" key="4">
    <source>
        <dbReference type="ARBA" id="ARBA00022432"/>
    </source>
</evidence>
<keyword evidence="7 11" id="KW-0408">Iron</keyword>
<evidence type="ECO:0000256" key="10">
    <source>
        <dbReference type="ARBA" id="ARBA00049406"/>
    </source>
</evidence>
<dbReference type="NCBIfam" id="TIGR00719">
    <property type="entry name" value="sda_beta"/>
    <property type="match status" value="1"/>
</dbReference>
<dbReference type="PANTHER" id="PTHR30182:SF12">
    <property type="entry name" value="L-SERINE DEHYDRATASE, BETA CHAIN-RELATED"/>
    <property type="match status" value="1"/>
</dbReference>
<dbReference type="GO" id="GO:0006094">
    <property type="term" value="P:gluconeogenesis"/>
    <property type="evidence" value="ECO:0007669"/>
    <property type="project" value="UniProtKB-UniRule"/>
</dbReference>
<evidence type="ECO:0000256" key="8">
    <source>
        <dbReference type="ARBA" id="ARBA00023014"/>
    </source>
</evidence>
<name>A0A9X8Y7C5_9FIRM</name>
<evidence type="ECO:0000313" key="14">
    <source>
        <dbReference type="EMBL" id="TCL41908.1"/>
    </source>
</evidence>
<comment type="catalytic activity">
    <reaction evidence="10 11 12">
        <text>L-serine = pyruvate + NH4(+)</text>
        <dbReference type="Rhea" id="RHEA:19169"/>
        <dbReference type="ChEBI" id="CHEBI:15361"/>
        <dbReference type="ChEBI" id="CHEBI:28938"/>
        <dbReference type="ChEBI" id="CHEBI:33384"/>
        <dbReference type="EC" id="4.3.1.17"/>
    </reaction>
</comment>
<dbReference type="SUPFAM" id="SSF143548">
    <property type="entry name" value="Serine metabolism enzymes domain"/>
    <property type="match status" value="1"/>
</dbReference>
<dbReference type="EMBL" id="SLUK01000012">
    <property type="protein sequence ID" value="TCL41908.1"/>
    <property type="molecule type" value="Genomic_DNA"/>
</dbReference>
<accession>A0A9X8Y7C5</accession>
<dbReference type="InterPro" id="IPR045865">
    <property type="entry name" value="ACT-like_dom_sf"/>
</dbReference>
<dbReference type="Pfam" id="PF03315">
    <property type="entry name" value="SDH_beta"/>
    <property type="match status" value="1"/>
</dbReference>
<dbReference type="GO" id="GO:0051539">
    <property type="term" value="F:4 iron, 4 sulfur cluster binding"/>
    <property type="evidence" value="ECO:0007669"/>
    <property type="project" value="UniProtKB-UniRule"/>
</dbReference>
<comment type="similarity">
    <text evidence="3 11 12">Belongs to the iron-sulfur dependent L-serine dehydratase family.</text>
</comment>
<dbReference type="GO" id="GO:0046872">
    <property type="term" value="F:metal ion binding"/>
    <property type="evidence" value="ECO:0007669"/>
    <property type="project" value="UniProtKB-UniRule"/>
</dbReference>
<evidence type="ECO:0000256" key="7">
    <source>
        <dbReference type="ARBA" id="ARBA00023004"/>
    </source>
</evidence>
<dbReference type="AlphaFoldDB" id="A0A9X8Y7C5"/>
<evidence type="ECO:0000256" key="9">
    <source>
        <dbReference type="ARBA" id="ARBA00023239"/>
    </source>
</evidence>
<proteinExistence type="inferred from homology"/>
<keyword evidence="5 11" id="KW-0004">4Fe-4S</keyword>
<dbReference type="InterPro" id="IPR029009">
    <property type="entry name" value="ASB_dom_sf"/>
</dbReference>
<evidence type="ECO:0000256" key="3">
    <source>
        <dbReference type="ARBA" id="ARBA00008636"/>
    </source>
</evidence>
<dbReference type="Gene3D" id="3.30.1330.90">
    <property type="entry name" value="D-3-phosphoglycerate dehydrogenase, domain 3"/>
    <property type="match status" value="1"/>
</dbReference>
<comment type="pathway">
    <text evidence="2 11">Carbohydrate biosynthesis; gluconeogenesis.</text>
</comment>
<evidence type="ECO:0000259" key="13">
    <source>
        <dbReference type="PROSITE" id="PS51671"/>
    </source>
</evidence>
<dbReference type="InterPro" id="IPR004643">
    <property type="entry name" value="Fe-S_L-Ser_bsu"/>
</dbReference>
<gene>
    <name evidence="14" type="ORF">EDD78_11278</name>
</gene>
<feature type="domain" description="ACT" evidence="13">
    <location>
        <begin position="149"/>
        <end position="222"/>
    </location>
</feature>
<organism evidence="14 15">
    <name type="scientific">Harryflintia acetispora</name>
    <dbReference type="NCBI Taxonomy" id="1849041"/>
    <lineage>
        <taxon>Bacteria</taxon>
        <taxon>Bacillati</taxon>
        <taxon>Bacillota</taxon>
        <taxon>Clostridia</taxon>
        <taxon>Eubacteriales</taxon>
        <taxon>Oscillospiraceae</taxon>
        <taxon>Harryflintia</taxon>
    </lineage>
</organism>
<dbReference type="PROSITE" id="PS51671">
    <property type="entry name" value="ACT"/>
    <property type="match status" value="1"/>
</dbReference>
<comment type="cofactor">
    <cofactor evidence="1 12">
        <name>[4Fe-4S] cluster</name>
        <dbReference type="ChEBI" id="CHEBI:49883"/>
    </cofactor>
</comment>
<dbReference type="InterPro" id="IPR051318">
    <property type="entry name" value="Fe-S_L-Ser"/>
</dbReference>
<dbReference type="RefSeq" id="WP_132085126.1">
    <property type="nucleotide sequence ID" value="NZ_SLUK01000012.1"/>
</dbReference>
<dbReference type="InterPro" id="IPR005131">
    <property type="entry name" value="Ser_deHydtase_bsu"/>
</dbReference>
<protein>
    <recommendedName>
        <fullName evidence="11">L-serine deaminase</fullName>
    </recommendedName>
</protein>
<evidence type="ECO:0000256" key="12">
    <source>
        <dbReference type="RuleBase" id="RU366059"/>
    </source>
</evidence>
<dbReference type="GO" id="GO:0003941">
    <property type="term" value="F:L-serine ammonia-lyase activity"/>
    <property type="evidence" value="ECO:0007669"/>
    <property type="project" value="UniProtKB-UniRule"/>
</dbReference>
<keyword evidence="6 11" id="KW-0479">Metal-binding</keyword>
<dbReference type="Pfam" id="PF01842">
    <property type="entry name" value="ACT"/>
    <property type="match status" value="1"/>
</dbReference>
<evidence type="ECO:0000256" key="2">
    <source>
        <dbReference type="ARBA" id="ARBA00004742"/>
    </source>
</evidence>